<reference evidence="18 19" key="1">
    <citation type="journal article" date="2016" name="Nat. Commun.">
        <title>Thousands of microbial genomes shed light on interconnected biogeochemical processes in an aquifer system.</title>
        <authorList>
            <person name="Anantharaman K."/>
            <person name="Brown C.T."/>
            <person name="Hug L.A."/>
            <person name="Sharon I."/>
            <person name="Castelle C.J."/>
            <person name="Probst A.J."/>
            <person name="Thomas B.C."/>
            <person name="Singh A."/>
            <person name="Wilkins M.J."/>
            <person name="Karaoz U."/>
            <person name="Brodie E.L."/>
            <person name="Williams K.H."/>
            <person name="Hubbard S.S."/>
            <person name="Banfield J.F."/>
        </authorList>
    </citation>
    <scope>NUCLEOTIDE SEQUENCE [LARGE SCALE GENOMIC DNA]</scope>
</reference>
<dbReference type="NCBIfam" id="TIGR03455">
    <property type="entry name" value="HisG_C-term"/>
    <property type="match status" value="1"/>
</dbReference>
<evidence type="ECO:0000256" key="12">
    <source>
        <dbReference type="ARBA" id="ARBA00022842"/>
    </source>
</evidence>
<dbReference type="InterPro" id="IPR001348">
    <property type="entry name" value="ATP_PRibTrfase_HisG"/>
</dbReference>
<dbReference type="Gene3D" id="3.40.190.10">
    <property type="entry name" value="Periplasmic binding protein-like II"/>
    <property type="match status" value="2"/>
</dbReference>
<sequence>MNKQQLKIFLPDGSLQDVVEQLFRDAGLPVSYGKKRSYLGSLLSVYLKEMIDVVVSQFRPWDMPFYIAIGSAHLAVTADDMIWNAGLLEDERITVLDHYPIARQGYSKTRLVIAVPNDSPIQRYKQLTISRPMIPGTDRKSLVTEYYEGAIIWAHKERMDLEIINCHGKLEAFRHFELADAILENTESGDTLLENHWRVIYQIMESQTCLIANTKALADKTLGSAIKIIKRMLASVIAARKYFIIEFNVTKKAFKDVKTILLGYSGYLEKGQSPTISNLLNGDFEIKVVIPCHKLEDLLDRLDRRGVSSIVTKKCDHYIP</sequence>
<evidence type="ECO:0000256" key="13">
    <source>
        <dbReference type="ARBA" id="ARBA00023102"/>
    </source>
</evidence>
<keyword evidence="8 18" id="KW-0808">Transferase</keyword>
<comment type="subcellular location">
    <subcellularLocation>
        <location evidence="2">Cytoplasm</location>
    </subcellularLocation>
</comment>
<evidence type="ECO:0000256" key="11">
    <source>
        <dbReference type="ARBA" id="ARBA00022840"/>
    </source>
</evidence>
<accession>A0A1G1XYN3</accession>
<evidence type="ECO:0000256" key="7">
    <source>
        <dbReference type="ARBA" id="ARBA00022676"/>
    </source>
</evidence>
<evidence type="ECO:0000256" key="6">
    <source>
        <dbReference type="ARBA" id="ARBA00022605"/>
    </source>
</evidence>
<evidence type="ECO:0000259" key="17">
    <source>
        <dbReference type="Pfam" id="PF08029"/>
    </source>
</evidence>
<dbReference type="Proteomes" id="UP000178930">
    <property type="component" value="Unassembled WGS sequence"/>
</dbReference>
<evidence type="ECO:0000256" key="3">
    <source>
        <dbReference type="ARBA" id="ARBA00004667"/>
    </source>
</evidence>
<dbReference type="GO" id="GO:0000287">
    <property type="term" value="F:magnesium ion binding"/>
    <property type="evidence" value="ECO:0007669"/>
    <property type="project" value="InterPro"/>
</dbReference>
<evidence type="ECO:0000256" key="15">
    <source>
        <dbReference type="NCBIfam" id="TIGR00070"/>
    </source>
</evidence>
<keyword evidence="10" id="KW-0547">Nucleotide-binding</keyword>
<dbReference type="STRING" id="1797532.A2729_02070"/>
<dbReference type="AlphaFoldDB" id="A0A1G1XYN3"/>
<dbReference type="GO" id="GO:0000105">
    <property type="term" value="P:L-histidine biosynthetic process"/>
    <property type="evidence" value="ECO:0007669"/>
    <property type="project" value="UniProtKB-UniRule"/>
</dbReference>
<dbReference type="Pfam" id="PF08029">
    <property type="entry name" value="HisG_C"/>
    <property type="match status" value="1"/>
</dbReference>
<dbReference type="EC" id="2.4.2.17" evidence="4 15"/>
<keyword evidence="7 18" id="KW-0328">Glycosyltransferase</keyword>
<dbReference type="EMBL" id="MHIB01000016">
    <property type="protein sequence ID" value="OGY44427.1"/>
    <property type="molecule type" value="Genomic_DNA"/>
</dbReference>
<evidence type="ECO:0000259" key="16">
    <source>
        <dbReference type="Pfam" id="PF01634"/>
    </source>
</evidence>
<evidence type="ECO:0000313" key="19">
    <source>
        <dbReference type="Proteomes" id="UP000178930"/>
    </source>
</evidence>
<feature type="domain" description="Histidine biosynthesis HisG C-terminal" evidence="17">
    <location>
        <begin position="239"/>
        <end position="311"/>
    </location>
</feature>
<feature type="domain" description="ATP phosphoribosyltransferase catalytic" evidence="16">
    <location>
        <begin position="59"/>
        <end position="229"/>
    </location>
</feature>
<evidence type="ECO:0000256" key="2">
    <source>
        <dbReference type="ARBA" id="ARBA00004496"/>
    </source>
</evidence>
<proteinExistence type="predicted"/>
<comment type="function">
    <text evidence="14">Catalyzes the condensation of ATP and 5-phosphoribose 1-diphosphate to form N'-(5'-phosphoribosyl)-ATP (PR-ATP). Has a crucial role in the pathway because the rate of histidine biosynthesis seems to be controlled primarily by regulation of HisG enzymatic activity.</text>
</comment>
<keyword evidence="5" id="KW-0963">Cytoplasm</keyword>
<dbReference type="Pfam" id="PF01634">
    <property type="entry name" value="HisG"/>
    <property type="match status" value="1"/>
</dbReference>
<dbReference type="InterPro" id="IPR013820">
    <property type="entry name" value="ATP_PRibTrfase_cat"/>
</dbReference>
<keyword evidence="9" id="KW-0479">Metal-binding</keyword>
<gene>
    <name evidence="18" type="ORF">A2729_02070</name>
</gene>
<keyword evidence="11" id="KW-0067">ATP-binding</keyword>
<protein>
    <recommendedName>
        <fullName evidence="4 15">ATP phosphoribosyltransferase</fullName>
        <ecNumber evidence="4 15">2.4.2.17</ecNumber>
    </recommendedName>
</protein>
<evidence type="ECO:0000256" key="4">
    <source>
        <dbReference type="ARBA" id="ARBA00011946"/>
    </source>
</evidence>
<evidence type="ECO:0000256" key="5">
    <source>
        <dbReference type="ARBA" id="ARBA00022490"/>
    </source>
</evidence>
<comment type="caution">
    <text evidence="18">The sequence shown here is derived from an EMBL/GenBank/DDBJ whole genome shotgun (WGS) entry which is preliminary data.</text>
</comment>
<evidence type="ECO:0000256" key="9">
    <source>
        <dbReference type="ARBA" id="ARBA00022723"/>
    </source>
</evidence>
<dbReference type="SUPFAM" id="SSF53850">
    <property type="entry name" value="Periplasmic binding protein-like II"/>
    <property type="match status" value="1"/>
</dbReference>
<evidence type="ECO:0000313" key="18">
    <source>
        <dbReference type="EMBL" id="OGY44427.1"/>
    </source>
</evidence>
<dbReference type="GO" id="GO:0005524">
    <property type="term" value="F:ATP binding"/>
    <property type="evidence" value="ECO:0007669"/>
    <property type="project" value="UniProtKB-KW"/>
</dbReference>
<evidence type="ECO:0000256" key="1">
    <source>
        <dbReference type="ARBA" id="ARBA00000915"/>
    </source>
</evidence>
<comment type="catalytic activity">
    <reaction evidence="1">
        <text>1-(5-phospho-beta-D-ribosyl)-ATP + diphosphate = 5-phospho-alpha-D-ribose 1-diphosphate + ATP</text>
        <dbReference type="Rhea" id="RHEA:18473"/>
        <dbReference type="ChEBI" id="CHEBI:30616"/>
        <dbReference type="ChEBI" id="CHEBI:33019"/>
        <dbReference type="ChEBI" id="CHEBI:58017"/>
        <dbReference type="ChEBI" id="CHEBI:73183"/>
        <dbReference type="EC" id="2.4.2.17"/>
    </reaction>
</comment>
<keyword evidence="6" id="KW-0028">Amino-acid biosynthesis</keyword>
<evidence type="ECO:0000256" key="8">
    <source>
        <dbReference type="ARBA" id="ARBA00022679"/>
    </source>
</evidence>
<name>A0A1G1XYN3_9BACT</name>
<dbReference type="GO" id="GO:0003879">
    <property type="term" value="F:ATP phosphoribosyltransferase activity"/>
    <property type="evidence" value="ECO:0007669"/>
    <property type="project" value="UniProtKB-UniRule"/>
</dbReference>
<dbReference type="InterPro" id="IPR013115">
    <property type="entry name" value="HisG_C"/>
</dbReference>
<dbReference type="PANTHER" id="PTHR21403:SF10">
    <property type="entry name" value="ATP PHOSPHORIBOSYLTRANSFERASE"/>
    <property type="match status" value="1"/>
</dbReference>
<dbReference type="UniPathway" id="UPA00031">
    <property type="reaction ID" value="UER00006"/>
</dbReference>
<dbReference type="PANTHER" id="PTHR21403">
    <property type="entry name" value="ATP PHOSPHORIBOSYLTRANSFERASE ATP-PRTASE"/>
    <property type="match status" value="1"/>
</dbReference>
<keyword evidence="12" id="KW-0460">Magnesium</keyword>
<dbReference type="GO" id="GO:0005737">
    <property type="term" value="C:cytoplasm"/>
    <property type="evidence" value="ECO:0007669"/>
    <property type="project" value="UniProtKB-SubCell"/>
</dbReference>
<keyword evidence="13" id="KW-0368">Histidine biosynthesis</keyword>
<evidence type="ECO:0000256" key="10">
    <source>
        <dbReference type="ARBA" id="ARBA00022741"/>
    </source>
</evidence>
<dbReference type="NCBIfam" id="TIGR00070">
    <property type="entry name" value="hisG"/>
    <property type="match status" value="1"/>
</dbReference>
<organism evidence="18 19">
    <name type="scientific">Candidatus Buchananbacteria bacterium RIFCSPHIGHO2_01_FULL_39_14</name>
    <dbReference type="NCBI Taxonomy" id="1797532"/>
    <lineage>
        <taxon>Bacteria</taxon>
        <taxon>Candidatus Buchananiibacteriota</taxon>
    </lineage>
</organism>
<comment type="pathway">
    <text evidence="3">Amino-acid biosynthesis; L-histidine biosynthesis; L-histidine from 5-phospho-alpha-D-ribose 1-diphosphate: step 1/9.</text>
</comment>
<evidence type="ECO:0000256" key="14">
    <source>
        <dbReference type="ARBA" id="ARBA00024861"/>
    </source>
</evidence>